<name>A0A5S6QAS7_TRIMR</name>
<organism evidence="2 3">
    <name type="scientific">Trichuris muris</name>
    <name type="common">Mouse whipworm</name>
    <dbReference type="NCBI Taxonomy" id="70415"/>
    <lineage>
        <taxon>Eukaryota</taxon>
        <taxon>Metazoa</taxon>
        <taxon>Ecdysozoa</taxon>
        <taxon>Nematoda</taxon>
        <taxon>Enoplea</taxon>
        <taxon>Dorylaimia</taxon>
        <taxon>Trichinellida</taxon>
        <taxon>Trichuridae</taxon>
        <taxon>Trichuris</taxon>
    </lineage>
</organism>
<protein>
    <submittedName>
        <fullName evidence="3">Uncharacterized protein</fullName>
    </submittedName>
</protein>
<proteinExistence type="predicted"/>
<evidence type="ECO:0000313" key="2">
    <source>
        <dbReference type="Proteomes" id="UP000046395"/>
    </source>
</evidence>
<dbReference type="Proteomes" id="UP000046395">
    <property type="component" value="Unassembled WGS sequence"/>
</dbReference>
<evidence type="ECO:0000256" key="1">
    <source>
        <dbReference type="SAM" id="MobiDB-lite"/>
    </source>
</evidence>
<dbReference type="AlphaFoldDB" id="A0A5S6QAS7"/>
<dbReference type="WBParaSite" id="TMUE_1000004314.1">
    <property type="protein sequence ID" value="TMUE_1000004314.1"/>
    <property type="gene ID" value="WBGene00298910"/>
</dbReference>
<feature type="region of interest" description="Disordered" evidence="1">
    <location>
        <begin position="68"/>
        <end position="119"/>
    </location>
</feature>
<keyword evidence="2" id="KW-1185">Reference proteome</keyword>
<reference evidence="3" key="1">
    <citation type="submission" date="2019-12" db="UniProtKB">
        <authorList>
            <consortium name="WormBaseParasite"/>
        </authorList>
    </citation>
    <scope>IDENTIFICATION</scope>
</reference>
<evidence type="ECO:0000313" key="3">
    <source>
        <dbReference type="WBParaSite" id="TMUE_1000004314.1"/>
    </source>
</evidence>
<accession>A0A5S6QAS7</accession>
<sequence>MLGGRAVYLYNVTPRNGSTKLSAPANKIYKYDVRVRRKSVRRNMAHMQLATPCGRCVKTGLEVDGLPRHVRDLRRGNPPGSSAGRNEDGDDDVMEVNFPARSVPDEADRSRTAGMPEGG</sequence>